<dbReference type="AlphaFoldDB" id="A0A0V1MU70"/>
<dbReference type="Proteomes" id="UP000054843">
    <property type="component" value="Unassembled WGS sequence"/>
</dbReference>
<organism evidence="1 2">
    <name type="scientific">Trichinella papuae</name>
    <dbReference type="NCBI Taxonomy" id="268474"/>
    <lineage>
        <taxon>Eukaryota</taxon>
        <taxon>Metazoa</taxon>
        <taxon>Ecdysozoa</taxon>
        <taxon>Nematoda</taxon>
        <taxon>Enoplea</taxon>
        <taxon>Dorylaimia</taxon>
        <taxon>Trichinellida</taxon>
        <taxon>Trichinellidae</taxon>
        <taxon>Trichinella</taxon>
    </lineage>
</organism>
<dbReference type="EMBL" id="JYDO01000039">
    <property type="protein sequence ID" value="KRZ75336.1"/>
    <property type="molecule type" value="Genomic_DNA"/>
</dbReference>
<gene>
    <name evidence="1" type="ORF">T10_8685</name>
</gene>
<protein>
    <submittedName>
        <fullName evidence="1">Uncharacterized protein</fullName>
    </submittedName>
</protein>
<keyword evidence="2" id="KW-1185">Reference proteome</keyword>
<evidence type="ECO:0000313" key="2">
    <source>
        <dbReference type="Proteomes" id="UP000054843"/>
    </source>
</evidence>
<evidence type="ECO:0000313" key="1">
    <source>
        <dbReference type="EMBL" id="KRZ75336.1"/>
    </source>
</evidence>
<accession>A0A0V1MU70</accession>
<comment type="caution">
    <text evidence="1">The sequence shown here is derived from an EMBL/GenBank/DDBJ whole genome shotgun (WGS) entry which is preliminary data.</text>
</comment>
<sequence length="169" mass="18774">MHEITNSVGKFGKDLAPLTLGRDWNCTCGLIWTLWHTGVQFGRRFQGRNLAQNSATGLTLQWGRVALCSCTRLEPSGSLEPTRTVVHEWKVCKWQKWRGLGGVVLTALDAHAGGDRCFVAPEHQACTNPTLVAIFAHAVLYDETKLKLQQLFCFVFSVTTVAPIIFKTT</sequence>
<proteinExistence type="predicted"/>
<reference evidence="1 2" key="1">
    <citation type="submission" date="2015-01" db="EMBL/GenBank/DDBJ databases">
        <title>Evolution of Trichinella species and genotypes.</title>
        <authorList>
            <person name="Korhonen P.K."/>
            <person name="Edoardo P."/>
            <person name="Giuseppe L.R."/>
            <person name="Gasser R.B."/>
        </authorList>
    </citation>
    <scope>NUCLEOTIDE SEQUENCE [LARGE SCALE GENOMIC DNA]</scope>
    <source>
        <strain evidence="1">ISS1980</strain>
    </source>
</reference>
<name>A0A0V1MU70_9BILA</name>